<proteinExistence type="predicted"/>
<dbReference type="InParanoid" id="A0A1Q3BAC9"/>
<reference evidence="4" key="1">
    <citation type="submission" date="2016-04" db="EMBL/GenBank/DDBJ databases">
        <title>Cephalotus genome sequencing.</title>
        <authorList>
            <person name="Fukushima K."/>
            <person name="Hasebe M."/>
            <person name="Fang X."/>
        </authorList>
    </citation>
    <scope>NUCLEOTIDE SEQUENCE [LARGE SCALE GENOMIC DNA]</scope>
    <source>
        <strain evidence="4">cv. St1</strain>
    </source>
</reference>
<dbReference type="Pfam" id="PF00098">
    <property type="entry name" value="zf-CCHC"/>
    <property type="match status" value="1"/>
</dbReference>
<dbReference type="GO" id="GO:0008270">
    <property type="term" value="F:zinc ion binding"/>
    <property type="evidence" value="ECO:0007669"/>
    <property type="project" value="UniProtKB-KW"/>
</dbReference>
<feature type="non-terminal residue" evidence="3">
    <location>
        <position position="1"/>
    </location>
</feature>
<name>A0A1Q3BAC9_CEPFO</name>
<keyword evidence="1" id="KW-0479">Metal-binding</keyword>
<dbReference type="OrthoDB" id="119485at2759"/>
<feature type="non-terminal residue" evidence="3">
    <location>
        <position position="184"/>
    </location>
</feature>
<comment type="caution">
    <text evidence="3">The sequence shown here is derived from an EMBL/GenBank/DDBJ whole genome shotgun (WGS) entry which is preliminary data.</text>
</comment>
<dbReference type="Gene3D" id="4.10.60.10">
    <property type="entry name" value="Zinc finger, CCHC-type"/>
    <property type="match status" value="1"/>
</dbReference>
<evidence type="ECO:0000259" key="2">
    <source>
        <dbReference type="PROSITE" id="PS50158"/>
    </source>
</evidence>
<dbReference type="Proteomes" id="UP000187406">
    <property type="component" value="Unassembled WGS sequence"/>
</dbReference>
<gene>
    <name evidence="3" type="ORF">CFOL_v3_08309</name>
</gene>
<dbReference type="PROSITE" id="PS50158">
    <property type="entry name" value="ZF_CCHC"/>
    <property type="match status" value="1"/>
</dbReference>
<evidence type="ECO:0000313" key="4">
    <source>
        <dbReference type="Proteomes" id="UP000187406"/>
    </source>
</evidence>
<dbReference type="EMBL" id="BDDD01000365">
    <property type="protein sequence ID" value="GAV64794.1"/>
    <property type="molecule type" value="Genomic_DNA"/>
</dbReference>
<dbReference type="InterPro" id="IPR036875">
    <property type="entry name" value="Znf_CCHC_sf"/>
</dbReference>
<evidence type="ECO:0000313" key="3">
    <source>
        <dbReference type="EMBL" id="GAV64794.1"/>
    </source>
</evidence>
<keyword evidence="4" id="KW-1185">Reference proteome</keyword>
<keyword evidence="1" id="KW-0862">Zinc</keyword>
<dbReference type="SUPFAM" id="SSF57756">
    <property type="entry name" value="Retrovirus zinc finger-like domains"/>
    <property type="match status" value="1"/>
</dbReference>
<organism evidence="3 4">
    <name type="scientific">Cephalotus follicularis</name>
    <name type="common">Albany pitcher plant</name>
    <dbReference type="NCBI Taxonomy" id="3775"/>
    <lineage>
        <taxon>Eukaryota</taxon>
        <taxon>Viridiplantae</taxon>
        <taxon>Streptophyta</taxon>
        <taxon>Embryophyta</taxon>
        <taxon>Tracheophyta</taxon>
        <taxon>Spermatophyta</taxon>
        <taxon>Magnoliopsida</taxon>
        <taxon>eudicotyledons</taxon>
        <taxon>Gunneridae</taxon>
        <taxon>Pentapetalae</taxon>
        <taxon>rosids</taxon>
        <taxon>fabids</taxon>
        <taxon>Oxalidales</taxon>
        <taxon>Cephalotaceae</taxon>
        <taxon>Cephalotus</taxon>
    </lineage>
</organism>
<dbReference type="InterPro" id="IPR001878">
    <property type="entry name" value="Znf_CCHC"/>
</dbReference>
<feature type="domain" description="CCHC-type" evidence="2">
    <location>
        <begin position="76"/>
        <end position="91"/>
    </location>
</feature>
<sequence>YEYELFLMRDDECISDMFTRFTTIINSLKNLGKPYPNQELVRKILRCLPKSQKGKKVFKKKFPQDEVSSKKEEPTCYECKKPGHLKNECPNLKNKELFKKSKDHSKKKKGFVAIWDDSDSLTSEESDEQVANVAFMAIEEEEEDEVIFSFDELQDAYENLFHEYKNICSKNKSLKKDAISMSNE</sequence>
<dbReference type="GO" id="GO:0003676">
    <property type="term" value="F:nucleic acid binding"/>
    <property type="evidence" value="ECO:0007669"/>
    <property type="project" value="InterPro"/>
</dbReference>
<keyword evidence="1" id="KW-0863">Zinc-finger</keyword>
<dbReference type="Pfam" id="PF14223">
    <property type="entry name" value="Retrotran_gag_2"/>
    <property type="match status" value="1"/>
</dbReference>
<dbReference type="SMART" id="SM00343">
    <property type="entry name" value="ZnF_C2HC"/>
    <property type="match status" value="1"/>
</dbReference>
<evidence type="ECO:0000256" key="1">
    <source>
        <dbReference type="PROSITE-ProRule" id="PRU00047"/>
    </source>
</evidence>
<accession>A0A1Q3BAC9</accession>
<dbReference type="AlphaFoldDB" id="A0A1Q3BAC9"/>
<protein>
    <submittedName>
        <fullName evidence="3">Zf-CCHC domain-containing protein/UBN2 domain-containing protein</fullName>
    </submittedName>
</protein>